<evidence type="ECO:0000256" key="9">
    <source>
        <dbReference type="SAM" id="Phobius"/>
    </source>
</evidence>
<dbReference type="Proteomes" id="UP000253744">
    <property type="component" value="Chromosome"/>
</dbReference>
<sequence length="135" mass="13872">MKNGTQGFTLIELLIVIAIIGILAAVLIPNLLGARTKANESAAQSFIRNTITAVETNRDTVTGKLMTKAGAAMTAAGETCTAAQGKAATELPAGVKTCQITMGTQDNYVINLEMDSGTEFAYNGSTVVKGTATAS</sequence>
<keyword evidence="8" id="KW-0998">Cell outer membrane</keyword>
<dbReference type="PROSITE" id="PS00409">
    <property type="entry name" value="PROKAR_NTER_METHYL"/>
    <property type="match status" value="1"/>
</dbReference>
<name>A0A345IHM6_9DEIO</name>
<keyword evidence="4 9" id="KW-0812">Transmembrane</keyword>
<evidence type="ECO:0000256" key="4">
    <source>
        <dbReference type="ARBA" id="ARBA00022692"/>
    </source>
</evidence>
<dbReference type="Gene3D" id="3.30.700.10">
    <property type="entry name" value="Glycoprotein, Type 4 Pilin"/>
    <property type="match status" value="1"/>
</dbReference>
<reference evidence="11 12" key="1">
    <citation type="submission" date="2018-07" db="EMBL/GenBank/DDBJ databases">
        <title>Complete Genome and Methylome Analysis of Deinococcus wulumuqiensis NEB 479.</title>
        <authorList>
            <person name="Fomenkov A."/>
            <person name="Luyten Y."/>
            <person name="Vincze T."/>
            <person name="Anton B.P."/>
            <person name="Clark T."/>
            <person name="Roberts R.J."/>
            <person name="Morgan R.D."/>
        </authorList>
    </citation>
    <scope>NUCLEOTIDE SEQUENCE [LARGE SCALE GENOMIC DNA]</scope>
    <source>
        <strain evidence="11 12">NEB 479</strain>
    </source>
</reference>
<dbReference type="GO" id="GO:0042597">
    <property type="term" value="C:periplasmic space"/>
    <property type="evidence" value="ECO:0007669"/>
    <property type="project" value="UniProtKB-SubCell"/>
</dbReference>
<evidence type="ECO:0000256" key="7">
    <source>
        <dbReference type="ARBA" id="ARBA00023136"/>
    </source>
</evidence>
<keyword evidence="3" id="KW-0488">Methylation</keyword>
<dbReference type="InterPro" id="IPR012902">
    <property type="entry name" value="N_methyl_site"/>
</dbReference>
<dbReference type="InterPro" id="IPR045584">
    <property type="entry name" value="Pilin-like"/>
</dbReference>
<evidence type="ECO:0000259" key="10">
    <source>
        <dbReference type="Pfam" id="PF18682"/>
    </source>
</evidence>
<comment type="subcellular location">
    <subcellularLocation>
        <location evidence="1">Cell outer membrane</location>
        <topology evidence="1">Single-pass membrane protein</topology>
    </subcellularLocation>
    <subcellularLocation>
        <location evidence="2">Periplasm</location>
    </subcellularLocation>
</comment>
<evidence type="ECO:0000256" key="8">
    <source>
        <dbReference type="ARBA" id="ARBA00023237"/>
    </source>
</evidence>
<keyword evidence="7 9" id="KW-0472">Membrane</keyword>
<feature type="transmembrane region" description="Helical" evidence="9">
    <location>
        <begin position="6"/>
        <end position="28"/>
    </location>
</feature>
<dbReference type="KEGG" id="dwu:DVJ83_08545"/>
<feature type="domain" description="Pilin A4" evidence="10">
    <location>
        <begin position="39"/>
        <end position="130"/>
    </location>
</feature>
<dbReference type="EMBL" id="CP031158">
    <property type="protein sequence ID" value="AXG99198.1"/>
    <property type="molecule type" value="Genomic_DNA"/>
</dbReference>
<evidence type="ECO:0000256" key="6">
    <source>
        <dbReference type="ARBA" id="ARBA00022989"/>
    </source>
</evidence>
<dbReference type="GO" id="GO:0009279">
    <property type="term" value="C:cell outer membrane"/>
    <property type="evidence" value="ECO:0007669"/>
    <property type="project" value="UniProtKB-SubCell"/>
</dbReference>
<dbReference type="InterPro" id="IPR041050">
    <property type="entry name" value="PilA4"/>
</dbReference>
<evidence type="ECO:0000256" key="5">
    <source>
        <dbReference type="ARBA" id="ARBA00022764"/>
    </source>
</evidence>
<accession>A0A345IHM6</accession>
<protein>
    <submittedName>
        <fullName evidence="11">Type II secretion system protein</fullName>
    </submittedName>
</protein>
<keyword evidence="5" id="KW-0574">Periplasm</keyword>
<evidence type="ECO:0000256" key="1">
    <source>
        <dbReference type="ARBA" id="ARBA00004203"/>
    </source>
</evidence>
<evidence type="ECO:0000313" key="12">
    <source>
        <dbReference type="Proteomes" id="UP000253744"/>
    </source>
</evidence>
<dbReference type="SUPFAM" id="SSF54523">
    <property type="entry name" value="Pili subunits"/>
    <property type="match status" value="1"/>
</dbReference>
<dbReference type="NCBIfam" id="TIGR02532">
    <property type="entry name" value="IV_pilin_GFxxxE"/>
    <property type="match status" value="1"/>
</dbReference>
<dbReference type="AlphaFoldDB" id="A0A345IHM6"/>
<dbReference type="Pfam" id="PF18682">
    <property type="entry name" value="PilA4"/>
    <property type="match status" value="1"/>
</dbReference>
<dbReference type="STRING" id="1288484.GCA_000348665_02461"/>
<proteinExistence type="predicted"/>
<organism evidence="11 12">
    <name type="scientific">Deinococcus wulumuqiensis</name>
    <dbReference type="NCBI Taxonomy" id="980427"/>
    <lineage>
        <taxon>Bacteria</taxon>
        <taxon>Thermotogati</taxon>
        <taxon>Deinococcota</taxon>
        <taxon>Deinococci</taxon>
        <taxon>Deinococcales</taxon>
        <taxon>Deinococcaceae</taxon>
        <taxon>Deinococcus</taxon>
    </lineage>
</organism>
<evidence type="ECO:0000313" key="11">
    <source>
        <dbReference type="EMBL" id="AXG99198.1"/>
    </source>
</evidence>
<dbReference type="Pfam" id="PF07963">
    <property type="entry name" value="N_methyl"/>
    <property type="match status" value="1"/>
</dbReference>
<gene>
    <name evidence="11" type="ORF">DVJ83_08545</name>
</gene>
<dbReference type="RefSeq" id="WP_114672059.1">
    <property type="nucleotide sequence ID" value="NZ_CP031158.1"/>
</dbReference>
<dbReference type="PANTHER" id="PTHR30093:SF44">
    <property type="entry name" value="TYPE II SECRETION SYSTEM CORE PROTEIN G"/>
    <property type="match status" value="1"/>
</dbReference>
<keyword evidence="6 9" id="KW-1133">Transmembrane helix</keyword>
<evidence type="ECO:0000256" key="2">
    <source>
        <dbReference type="ARBA" id="ARBA00004418"/>
    </source>
</evidence>
<evidence type="ECO:0000256" key="3">
    <source>
        <dbReference type="ARBA" id="ARBA00022481"/>
    </source>
</evidence>
<dbReference type="PANTHER" id="PTHR30093">
    <property type="entry name" value="GENERAL SECRETION PATHWAY PROTEIN G"/>
    <property type="match status" value="1"/>
</dbReference>